<name>A0A445DSI6_ARAHY</name>
<keyword evidence="3" id="KW-0862">Zinc</keyword>
<dbReference type="Pfam" id="PF10551">
    <property type="entry name" value="MULE"/>
    <property type="match status" value="1"/>
</dbReference>
<evidence type="ECO:0000256" key="2">
    <source>
        <dbReference type="ARBA" id="ARBA00022771"/>
    </source>
</evidence>
<evidence type="ECO:0000256" key="4">
    <source>
        <dbReference type="PROSITE-ProRule" id="PRU00325"/>
    </source>
</evidence>
<evidence type="ECO:0000256" key="1">
    <source>
        <dbReference type="ARBA" id="ARBA00022723"/>
    </source>
</evidence>
<dbReference type="InterPro" id="IPR018289">
    <property type="entry name" value="MULE_transposase_dom"/>
</dbReference>
<dbReference type="STRING" id="3818.A0A445DSI6"/>
<feature type="domain" description="SWIM-type" evidence="6">
    <location>
        <begin position="370"/>
        <end position="406"/>
    </location>
</feature>
<reference evidence="7 8" key="1">
    <citation type="submission" date="2019-01" db="EMBL/GenBank/DDBJ databases">
        <title>Sequencing of cultivated peanut Arachis hypogaea provides insights into genome evolution and oil improvement.</title>
        <authorList>
            <person name="Chen X."/>
        </authorList>
    </citation>
    <scope>NUCLEOTIDE SEQUENCE [LARGE SCALE GENOMIC DNA]</scope>
    <source>
        <strain evidence="8">cv. Fuhuasheng</strain>
        <tissue evidence="7">Leaves</tissue>
    </source>
</reference>
<evidence type="ECO:0000256" key="3">
    <source>
        <dbReference type="ARBA" id="ARBA00022833"/>
    </source>
</evidence>
<protein>
    <recommendedName>
        <fullName evidence="6">SWIM-type domain-containing protein</fullName>
    </recommendedName>
</protein>
<dbReference type="PANTHER" id="PTHR47718:SF13">
    <property type="entry name" value="OS09G0290500 PROTEIN"/>
    <property type="match status" value="1"/>
</dbReference>
<dbReference type="AlphaFoldDB" id="A0A445DSI6"/>
<evidence type="ECO:0000313" key="7">
    <source>
        <dbReference type="EMBL" id="RYR66097.1"/>
    </source>
</evidence>
<dbReference type="Proteomes" id="UP000289738">
    <property type="component" value="Chromosome A03"/>
</dbReference>
<feature type="compositionally biased region" description="Basic and acidic residues" evidence="5">
    <location>
        <begin position="483"/>
        <end position="499"/>
    </location>
</feature>
<dbReference type="GO" id="GO:0008270">
    <property type="term" value="F:zinc ion binding"/>
    <property type="evidence" value="ECO:0007669"/>
    <property type="project" value="UniProtKB-KW"/>
</dbReference>
<evidence type="ECO:0000256" key="5">
    <source>
        <dbReference type="SAM" id="MobiDB-lite"/>
    </source>
</evidence>
<comment type="caution">
    <text evidence="7">The sequence shown here is derived from an EMBL/GenBank/DDBJ whole genome shotgun (WGS) entry which is preliminary data.</text>
</comment>
<gene>
    <name evidence="7" type="ORF">Ahy_A03g012043</name>
</gene>
<dbReference type="InterPro" id="IPR007527">
    <property type="entry name" value="Znf_SWIM"/>
</dbReference>
<organism evidence="7 8">
    <name type="scientific">Arachis hypogaea</name>
    <name type="common">Peanut</name>
    <dbReference type="NCBI Taxonomy" id="3818"/>
    <lineage>
        <taxon>Eukaryota</taxon>
        <taxon>Viridiplantae</taxon>
        <taxon>Streptophyta</taxon>
        <taxon>Embryophyta</taxon>
        <taxon>Tracheophyta</taxon>
        <taxon>Spermatophyta</taxon>
        <taxon>Magnoliopsida</taxon>
        <taxon>eudicotyledons</taxon>
        <taxon>Gunneridae</taxon>
        <taxon>Pentapetalae</taxon>
        <taxon>rosids</taxon>
        <taxon>fabids</taxon>
        <taxon>Fabales</taxon>
        <taxon>Fabaceae</taxon>
        <taxon>Papilionoideae</taxon>
        <taxon>50 kb inversion clade</taxon>
        <taxon>dalbergioids sensu lato</taxon>
        <taxon>Dalbergieae</taxon>
        <taxon>Pterocarpus clade</taxon>
        <taxon>Arachis</taxon>
    </lineage>
</organism>
<feature type="region of interest" description="Disordered" evidence="5">
    <location>
        <begin position="483"/>
        <end position="552"/>
    </location>
</feature>
<keyword evidence="1" id="KW-0479">Metal-binding</keyword>
<sequence length="580" mass="67378">MNESTSNQLNENDLDYSSKMNQADETRCVMNEQFVPKVGMIFKTLEEAGKFYKNYSKLADFSTKIRNMNRGGDKIKNRLIVCSREERWKSKISPILETNPSAGINCPARIYVTILKDVGLWTISKVVLNQSHPYCPYRIEMLKQHKELSMFVRRTIETNEEAIIRPSKTYQSFIAAAGSHRELSFIEKDVRNYITREVRNVSEQDDAEEFGMYLLRMKEKNQNFFFELNLKGDHSIKHPFWADVRSRVACEYFGDVVSFDTTYNTNRYNLVFGSFVGVNRHGQLTLLGCALMKNEDIQSFKWLFECWLLCMGAKAPKGILTNQCALMQRAIEINWNDFITKFGLGGNKWLSGFATYEVVEQVSNSTFNKFFITYDAVSREVKCQCLLFESRGILCCHSLSVLRFERVDNVAPKYILERWSKNIKRRHTHIKSSQDEPRLEPRSKRFNDLVFWSQNICEFASKSEELTGILHRNFDKVMAEMQEYQERSKGKSSLSHEEATLSDMNDLQSPPRIKTRGRSKNRPGSNLEKKISNATKKKKKTSPSELNLLDSRSTIQTSSSLYNAPDMNYPREDYTSFTFY</sequence>
<dbReference type="SMART" id="SM00575">
    <property type="entry name" value="ZnF_PMZ"/>
    <property type="match status" value="1"/>
</dbReference>
<accession>A0A445DSI6</accession>
<dbReference type="PANTHER" id="PTHR47718">
    <property type="entry name" value="OS01G0519700 PROTEIN"/>
    <property type="match status" value="1"/>
</dbReference>
<proteinExistence type="predicted"/>
<keyword evidence="2 4" id="KW-0863">Zinc-finger</keyword>
<dbReference type="PROSITE" id="PS50966">
    <property type="entry name" value="ZF_SWIM"/>
    <property type="match status" value="1"/>
</dbReference>
<dbReference type="InterPro" id="IPR006564">
    <property type="entry name" value="Znf_PMZ"/>
</dbReference>
<evidence type="ECO:0000313" key="8">
    <source>
        <dbReference type="Proteomes" id="UP000289738"/>
    </source>
</evidence>
<evidence type="ECO:0000259" key="6">
    <source>
        <dbReference type="PROSITE" id="PS50966"/>
    </source>
</evidence>
<dbReference type="EMBL" id="SDMP01000003">
    <property type="protein sequence ID" value="RYR66097.1"/>
    <property type="molecule type" value="Genomic_DNA"/>
</dbReference>
<keyword evidence="8" id="KW-1185">Reference proteome</keyword>